<dbReference type="InterPro" id="IPR002401">
    <property type="entry name" value="Cyt_P450_E_grp-I"/>
</dbReference>
<dbReference type="GO" id="GO:0020037">
    <property type="term" value="F:heme binding"/>
    <property type="evidence" value="ECO:0007669"/>
    <property type="project" value="InterPro"/>
</dbReference>
<evidence type="ECO:0000256" key="8">
    <source>
        <dbReference type="RuleBase" id="RU000461"/>
    </source>
</evidence>
<dbReference type="InterPro" id="IPR001128">
    <property type="entry name" value="Cyt_P450"/>
</dbReference>
<evidence type="ECO:0000256" key="7">
    <source>
        <dbReference type="PIRSR" id="PIRSR602401-1"/>
    </source>
</evidence>
<dbReference type="RefSeq" id="WP_181356516.1">
    <property type="nucleotide sequence ID" value="NZ_JABJXA010000208.1"/>
</dbReference>
<evidence type="ECO:0000256" key="5">
    <source>
        <dbReference type="ARBA" id="ARBA00023004"/>
    </source>
</evidence>
<dbReference type="PROSITE" id="PS00086">
    <property type="entry name" value="CYTOCHROME_P450"/>
    <property type="match status" value="1"/>
</dbReference>
<keyword evidence="6 8" id="KW-0503">Monooxygenase</keyword>
<evidence type="ECO:0000313" key="10">
    <source>
        <dbReference type="EMBL" id="MBB1261778.1"/>
    </source>
</evidence>
<keyword evidence="3 7" id="KW-0479">Metal-binding</keyword>
<dbReference type="InterPro" id="IPR017972">
    <property type="entry name" value="Cyt_P450_CS"/>
</dbReference>
<evidence type="ECO:0000256" key="2">
    <source>
        <dbReference type="ARBA" id="ARBA00022617"/>
    </source>
</evidence>
<comment type="similarity">
    <text evidence="1 8">Belongs to the cytochrome P450 family.</text>
</comment>
<gene>
    <name evidence="10" type="ORF">H3147_23615</name>
</gene>
<dbReference type="GO" id="GO:0016705">
    <property type="term" value="F:oxidoreductase activity, acting on paired donors, with incorporation or reduction of molecular oxygen"/>
    <property type="evidence" value="ECO:0007669"/>
    <property type="project" value="InterPro"/>
</dbReference>
<comment type="cofactor">
    <cofactor evidence="7">
        <name>heme</name>
        <dbReference type="ChEBI" id="CHEBI:30413"/>
    </cofactor>
</comment>
<dbReference type="PRINTS" id="PR00463">
    <property type="entry name" value="EP450I"/>
</dbReference>
<accession>A0A7W3ZVB0</accession>
<dbReference type="EMBL" id="JABJXA010000208">
    <property type="protein sequence ID" value="MBB1261778.1"/>
    <property type="molecule type" value="Genomic_DNA"/>
</dbReference>
<comment type="caution">
    <text evidence="10">The sequence shown here is derived from an EMBL/GenBank/DDBJ whole genome shotgun (WGS) entry which is preliminary data.</text>
</comment>
<dbReference type="PANTHER" id="PTHR24291">
    <property type="entry name" value="CYTOCHROME P450 FAMILY 4"/>
    <property type="match status" value="1"/>
</dbReference>
<dbReference type="PANTHER" id="PTHR24291:SF50">
    <property type="entry name" value="BIFUNCTIONAL ALBAFLAVENONE MONOOXYGENASE_TERPENE SYNTHASE"/>
    <property type="match status" value="1"/>
</dbReference>
<dbReference type="GO" id="GO:0005506">
    <property type="term" value="F:iron ion binding"/>
    <property type="evidence" value="ECO:0007669"/>
    <property type="project" value="InterPro"/>
</dbReference>
<evidence type="ECO:0000256" key="3">
    <source>
        <dbReference type="ARBA" id="ARBA00022723"/>
    </source>
</evidence>
<feature type="region of interest" description="Disordered" evidence="9">
    <location>
        <begin position="1"/>
        <end position="25"/>
    </location>
</feature>
<evidence type="ECO:0000313" key="11">
    <source>
        <dbReference type="Proteomes" id="UP000517765"/>
    </source>
</evidence>
<name>A0A7W3ZVB0_9ACTN</name>
<feature type="binding site" description="axial binding residue" evidence="7">
    <location>
        <position position="408"/>
    </location>
    <ligand>
        <name>heme</name>
        <dbReference type="ChEBI" id="CHEBI:30413"/>
    </ligand>
    <ligandPart>
        <name>Fe</name>
        <dbReference type="ChEBI" id="CHEBI:18248"/>
    </ligandPart>
</feature>
<protein>
    <submittedName>
        <fullName evidence="10">Cytochrome P450</fullName>
    </submittedName>
</protein>
<dbReference type="Proteomes" id="UP000517765">
    <property type="component" value="Unassembled WGS sequence"/>
</dbReference>
<keyword evidence="2 7" id="KW-0349">Heme</keyword>
<evidence type="ECO:0000256" key="4">
    <source>
        <dbReference type="ARBA" id="ARBA00023002"/>
    </source>
</evidence>
<dbReference type="Gene3D" id="1.10.630.10">
    <property type="entry name" value="Cytochrome P450"/>
    <property type="match status" value="1"/>
</dbReference>
<dbReference type="InterPro" id="IPR036396">
    <property type="entry name" value="Cyt_P450_sf"/>
</dbReference>
<dbReference type="CDD" id="cd11049">
    <property type="entry name" value="CYP170A1-like"/>
    <property type="match status" value="1"/>
</dbReference>
<evidence type="ECO:0000256" key="1">
    <source>
        <dbReference type="ARBA" id="ARBA00010617"/>
    </source>
</evidence>
<evidence type="ECO:0000256" key="9">
    <source>
        <dbReference type="SAM" id="MobiDB-lite"/>
    </source>
</evidence>
<dbReference type="AlphaFoldDB" id="A0A7W3ZVB0"/>
<organism evidence="10 11">
    <name type="scientific">Streptomyces alkaliterrae</name>
    <dbReference type="NCBI Taxonomy" id="2213162"/>
    <lineage>
        <taxon>Bacteria</taxon>
        <taxon>Bacillati</taxon>
        <taxon>Actinomycetota</taxon>
        <taxon>Actinomycetes</taxon>
        <taxon>Kitasatosporales</taxon>
        <taxon>Streptomycetaceae</taxon>
        <taxon>Streptomyces</taxon>
    </lineage>
</organism>
<dbReference type="SUPFAM" id="SSF48264">
    <property type="entry name" value="Cytochrome P450"/>
    <property type="match status" value="1"/>
</dbReference>
<reference evidence="11" key="1">
    <citation type="submission" date="2020-05" db="EMBL/GenBank/DDBJ databases">
        <title>Classification of alakaliphilic streptomycetes isolated from an alkaline soil next to Lonar Crater, India and a proposal for the recognition of Streptomyces alkaliterrae sp. nov.</title>
        <authorList>
            <person name="Golinska P."/>
        </authorList>
    </citation>
    <scope>NUCLEOTIDE SEQUENCE [LARGE SCALE GENOMIC DNA]</scope>
    <source>
        <strain evidence="11">OF8</strain>
    </source>
</reference>
<feature type="region of interest" description="Disordered" evidence="9">
    <location>
        <begin position="440"/>
        <end position="476"/>
    </location>
</feature>
<keyword evidence="4 8" id="KW-0560">Oxidoreductase</keyword>
<evidence type="ECO:0000256" key="6">
    <source>
        <dbReference type="ARBA" id="ARBA00023033"/>
    </source>
</evidence>
<dbReference type="PRINTS" id="PR00385">
    <property type="entry name" value="P450"/>
</dbReference>
<dbReference type="InterPro" id="IPR050196">
    <property type="entry name" value="Cytochrome_P450_Monoox"/>
</dbReference>
<dbReference type="Pfam" id="PF00067">
    <property type="entry name" value="p450"/>
    <property type="match status" value="1"/>
</dbReference>
<sequence length="476" mass="52387">MSAPTNPPHPTNPPTQPPPRVGAAPGALPLLGHALPLRLRPLAFLASLPAHGDLVRVRLGPRPAHLVCHPELVQQVLRDSRTFDKGGPLFDKVRLLTGDGLATSDWSTHRRQRRLMQPAFHPARMAAYAEVMTEEINNAVGRWRPGTAVDLNAQMQALTARIIVRTLFSGQIRPAAIAEIQECLPVFTKGVYRRMIAPFGLVERLPLPANRDFQRALDRMHSVIDETIRDYRSTGADQGDLMSMLLAAEDEETGRGLSAEEIHEQVVSLLLGGTETTGNVLSWAFHLLAHHPEAEEKLTAELDRVLAGRTPAYTDLPRLEYTRHVITETLRLYPSTWLLSRTTTADTELAGERLPKGAVVLFSFYAVGRNPALFENAERFDPGRWCSERVASVPRSAQLSFGAGSRKCIGDRFALVEAMLLLAAVGSRWRLRHVPGTRVRAKPKASLSTGPLPMIPHRRQPSHLARATAPEGDATG</sequence>
<feature type="compositionally biased region" description="Pro residues" evidence="9">
    <location>
        <begin position="1"/>
        <end position="20"/>
    </location>
</feature>
<dbReference type="GO" id="GO:0004497">
    <property type="term" value="F:monooxygenase activity"/>
    <property type="evidence" value="ECO:0007669"/>
    <property type="project" value="UniProtKB-KW"/>
</dbReference>
<keyword evidence="5 7" id="KW-0408">Iron</keyword>
<proteinExistence type="inferred from homology"/>